<accession>A0A919XDY9</accession>
<dbReference type="EMBL" id="BORQ01000002">
    <property type="protein sequence ID" value="GIO30784.1"/>
    <property type="molecule type" value="Genomic_DNA"/>
</dbReference>
<dbReference type="InterPro" id="IPR028096">
    <property type="entry name" value="EfeO_Cupredoxin"/>
</dbReference>
<evidence type="ECO:0000313" key="6">
    <source>
        <dbReference type="EMBL" id="GIO30784.1"/>
    </source>
</evidence>
<organism evidence="6 7">
    <name type="scientific">Paenibacillus albilobatus</name>
    <dbReference type="NCBI Taxonomy" id="2716884"/>
    <lineage>
        <taxon>Bacteria</taxon>
        <taxon>Bacillati</taxon>
        <taxon>Bacillota</taxon>
        <taxon>Bacilli</taxon>
        <taxon>Bacillales</taxon>
        <taxon>Paenibacillaceae</taxon>
        <taxon>Paenibacillus</taxon>
    </lineage>
</organism>
<dbReference type="InterPro" id="IPR051403">
    <property type="entry name" value="NosZ/Cyto_c_oxidase_sub2"/>
</dbReference>
<name>A0A919XDY9_9BACL</name>
<dbReference type="InterPro" id="IPR008972">
    <property type="entry name" value="Cupredoxin"/>
</dbReference>
<protein>
    <recommendedName>
        <fullName evidence="5">EfeO-type cupredoxin-like domain-containing protein</fullName>
    </recommendedName>
</protein>
<dbReference type="Gene3D" id="2.60.40.420">
    <property type="entry name" value="Cupredoxins - blue copper proteins"/>
    <property type="match status" value="1"/>
</dbReference>
<feature type="signal peptide" evidence="4">
    <location>
        <begin position="1"/>
        <end position="19"/>
    </location>
</feature>
<dbReference type="GO" id="GO:0046872">
    <property type="term" value="F:metal ion binding"/>
    <property type="evidence" value="ECO:0007669"/>
    <property type="project" value="UniProtKB-KW"/>
</dbReference>
<keyword evidence="3" id="KW-0186">Copper</keyword>
<feature type="chain" id="PRO_5039323218" description="EfeO-type cupredoxin-like domain-containing protein" evidence="4">
    <location>
        <begin position="20"/>
        <end position="128"/>
    </location>
</feature>
<dbReference type="PANTHER" id="PTHR42838:SF2">
    <property type="entry name" value="NITROUS-OXIDE REDUCTASE"/>
    <property type="match status" value="1"/>
</dbReference>
<feature type="domain" description="EfeO-type cupredoxin-like" evidence="5">
    <location>
        <begin position="36"/>
        <end position="127"/>
    </location>
</feature>
<proteinExistence type="predicted"/>
<dbReference type="SUPFAM" id="SSF49503">
    <property type="entry name" value="Cupredoxins"/>
    <property type="match status" value="1"/>
</dbReference>
<keyword evidence="4" id="KW-0732">Signal</keyword>
<evidence type="ECO:0000259" key="5">
    <source>
        <dbReference type="Pfam" id="PF13473"/>
    </source>
</evidence>
<dbReference type="AlphaFoldDB" id="A0A919XDY9"/>
<keyword evidence="2" id="KW-0479">Metal-binding</keyword>
<gene>
    <name evidence="6" type="ORF">J2TS6_19250</name>
</gene>
<dbReference type="RefSeq" id="WP_160041120.1">
    <property type="nucleotide sequence ID" value="NZ_BORQ01000002.1"/>
</dbReference>
<keyword evidence="7" id="KW-1185">Reference proteome</keyword>
<evidence type="ECO:0000313" key="7">
    <source>
        <dbReference type="Proteomes" id="UP000679779"/>
    </source>
</evidence>
<dbReference type="Proteomes" id="UP000679779">
    <property type="component" value="Unassembled WGS sequence"/>
</dbReference>
<dbReference type="PROSITE" id="PS51257">
    <property type="entry name" value="PROKAR_LIPOPROTEIN"/>
    <property type="match status" value="1"/>
</dbReference>
<dbReference type="GO" id="GO:0030313">
    <property type="term" value="C:cell envelope"/>
    <property type="evidence" value="ECO:0007669"/>
    <property type="project" value="UniProtKB-SubCell"/>
</dbReference>
<reference evidence="6" key="1">
    <citation type="submission" date="2021-03" db="EMBL/GenBank/DDBJ databases">
        <title>Antimicrobial resistance genes in bacteria isolated from Japanese honey, and their potential for conferring macrolide and lincosamide resistance in the American foulbrood pathogen Paenibacillus larvae.</title>
        <authorList>
            <person name="Okamoto M."/>
            <person name="Kumagai M."/>
            <person name="Kanamori H."/>
            <person name="Takamatsu D."/>
        </authorList>
    </citation>
    <scope>NUCLEOTIDE SEQUENCE</scope>
    <source>
        <strain evidence="6">J2TS6</strain>
    </source>
</reference>
<comment type="caution">
    <text evidence="6">The sequence shown here is derived from an EMBL/GenBank/DDBJ whole genome shotgun (WGS) entry which is preliminary data.</text>
</comment>
<comment type="subcellular location">
    <subcellularLocation>
        <location evidence="1">Cell envelope</location>
    </subcellularLocation>
</comment>
<dbReference type="Pfam" id="PF13473">
    <property type="entry name" value="Cupredoxin_1"/>
    <property type="match status" value="1"/>
</dbReference>
<evidence type="ECO:0000256" key="2">
    <source>
        <dbReference type="ARBA" id="ARBA00022723"/>
    </source>
</evidence>
<dbReference type="PANTHER" id="PTHR42838">
    <property type="entry name" value="CYTOCHROME C OXIDASE SUBUNIT II"/>
    <property type="match status" value="1"/>
</dbReference>
<evidence type="ECO:0000256" key="1">
    <source>
        <dbReference type="ARBA" id="ARBA00004196"/>
    </source>
</evidence>
<sequence>MKKIFSLIAVAALSATVLAACGNNNDSSSGSASDSSSSASGDVKEITVNAKSFEFSPNEIKVKKGDKVKITLKNTDGAHGLEIPEFKVNLQKDGSAEFTADKAGTFDFDCSVMCGAGHGDMKGKLIVE</sequence>
<evidence type="ECO:0000256" key="3">
    <source>
        <dbReference type="ARBA" id="ARBA00023008"/>
    </source>
</evidence>
<evidence type="ECO:0000256" key="4">
    <source>
        <dbReference type="SAM" id="SignalP"/>
    </source>
</evidence>